<dbReference type="PANTHER" id="PTHR43595:SF2">
    <property type="entry name" value="SMALL RIBOSOMAL SUBUNIT PROTEIN MS42"/>
    <property type="match status" value="1"/>
</dbReference>
<evidence type="ECO:0000256" key="4">
    <source>
        <dbReference type="ARBA" id="ARBA00023002"/>
    </source>
</evidence>
<dbReference type="Gene3D" id="1.10.287.990">
    <property type="entry name" value="Fe,Mn superoxide dismutase (SOD) domain"/>
    <property type="match status" value="1"/>
</dbReference>
<dbReference type="InterPro" id="IPR001189">
    <property type="entry name" value="Mn/Fe_SOD"/>
</dbReference>
<dbReference type="EMBL" id="CP001699">
    <property type="protein sequence ID" value="ACU58818.1"/>
    <property type="molecule type" value="Genomic_DNA"/>
</dbReference>
<comment type="similarity">
    <text evidence="1 6">Belongs to the iron/manganese superoxide dismutase family.</text>
</comment>
<dbReference type="Pfam" id="PF00081">
    <property type="entry name" value="Sod_Fe_N"/>
    <property type="match status" value="1"/>
</dbReference>
<comment type="function">
    <text evidence="6">Destroys radicals which are normally produced within the cells and which are toxic to biological systems.</text>
</comment>
<evidence type="ECO:0000259" key="8">
    <source>
        <dbReference type="Pfam" id="PF02777"/>
    </source>
</evidence>
<dbReference type="PRINTS" id="PR01703">
    <property type="entry name" value="MNSODISMTASE"/>
</dbReference>
<keyword evidence="3 5" id="KW-0479">Metal-binding</keyword>
<feature type="domain" description="Manganese/iron superoxide dismutase C-terminal" evidence="8">
    <location>
        <begin position="134"/>
        <end position="239"/>
    </location>
</feature>
<evidence type="ECO:0000259" key="7">
    <source>
        <dbReference type="Pfam" id="PF00081"/>
    </source>
</evidence>
<proteinExistence type="inferred from homology"/>
<dbReference type="InterPro" id="IPR036314">
    <property type="entry name" value="SOD_C_sf"/>
</dbReference>
<dbReference type="Proteomes" id="UP000002215">
    <property type="component" value="Chromosome"/>
</dbReference>
<dbReference type="AlphaFoldDB" id="A0A979GNW2"/>
<dbReference type="SUPFAM" id="SSF46609">
    <property type="entry name" value="Fe,Mn superoxide dismutase (SOD), N-terminal domain"/>
    <property type="match status" value="1"/>
</dbReference>
<dbReference type="GO" id="GO:0004784">
    <property type="term" value="F:superoxide dismutase activity"/>
    <property type="evidence" value="ECO:0007669"/>
    <property type="project" value="UniProtKB-EC"/>
</dbReference>
<dbReference type="PANTHER" id="PTHR43595">
    <property type="entry name" value="37S RIBOSOMAL PROTEIN S26, MITOCHONDRIAL"/>
    <property type="match status" value="1"/>
</dbReference>
<feature type="binding site" evidence="5">
    <location>
        <position position="211"/>
    </location>
    <ligand>
        <name>Mn(2+)</name>
        <dbReference type="ChEBI" id="CHEBI:29035"/>
    </ligand>
</feature>
<dbReference type="Pfam" id="PF02777">
    <property type="entry name" value="Sod_Fe_C"/>
    <property type="match status" value="1"/>
</dbReference>
<gene>
    <name evidence="9" type="ordered locus">Cpin_1320</name>
</gene>
<dbReference type="PROSITE" id="PS00088">
    <property type="entry name" value="SOD_MN"/>
    <property type="match status" value="1"/>
</dbReference>
<dbReference type="FunFam" id="3.55.40.20:FF:000004">
    <property type="entry name" value="Superoxide dismutase [Fe]"/>
    <property type="match status" value="1"/>
</dbReference>
<dbReference type="OrthoDB" id="9803125at2"/>
<evidence type="ECO:0000256" key="3">
    <source>
        <dbReference type="ARBA" id="ARBA00022723"/>
    </source>
</evidence>
<protein>
    <recommendedName>
        <fullName evidence="2 6">Superoxide dismutase</fullName>
        <ecNumber evidence="2 6">1.15.1.1</ecNumber>
    </recommendedName>
</protein>
<evidence type="ECO:0000256" key="2">
    <source>
        <dbReference type="ARBA" id="ARBA00012682"/>
    </source>
</evidence>
<dbReference type="PIRSF" id="PIRSF000349">
    <property type="entry name" value="SODismutase"/>
    <property type="match status" value="1"/>
</dbReference>
<sequence>MNKREFIKLAGLAGVAALGNPSGIMAAAPAARKGASVLNGNVKAPFEVPPLPYGYDALEPHIDKATMEIHHDKHHGAYVKNLNDAVKGSAFESLTLEQILAKVKPEDKAVRNNAGGHFNHSLFWTLLSPQKTTPSDKLKAAINETFTSWEKFQEIFNTAAKGVFGSGWAWLIVTPGKKLSVISTPNQDNPLMDNIVKERGTPILALDVWEHAYYLKYHNVRADYVTAFWNVVNWTEVDKLYAAAIK</sequence>
<accession>A0A979GNW2</accession>
<evidence type="ECO:0000256" key="6">
    <source>
        <dbReference type="RuleBase" id="RU000414"/>
    </source>
</evidence>
<dbReference type="EC" id="1.15.1.1" evidence="2 6"/>
<organism evidence="9 10">
    <name type="scientific">Chitinophaga pinensis (strain ATCC 43595 / DSM 2588 / LMG 13176 / NBRC 15968 / NCIMB 11800 / UQM 2034)</name>
    <dbReference type="NCBI Taxonomy" id="485918"/>
    <lineage>
        <taxon>Bacteria</taxon>
        <taxon>Pseudomonadati</taxon>
        <taxon>Bacteroidota</taxon>
        <taxon>Chitinophagia</taxon>
        <taxon>Chitinophagales</taxon>
        <taxon>Chitinophagaceae</taxon>
        <taxon>Chitinophaga</taxon>
    </lineage>
</organism>
<dbReference type="InterPro" id="IPR019833">
    <property type="entry name" value="Mn/Fe_SOD_BS"/>
</dbReference>
<evidence type="ECO:0000256" key="1">
    <source>
        <dbReference type="ARBA" id="ARBA00008714"/>
    </source>
</evidence>
<dbReference type="InterPro" id="IPR036324">
    <property type="entry name" value="Mn/Fe_SOD_N_sf"/>
</dbReference>
<dbReference type="InterPro" id="IPR019832">
    <property type="entry name" value="Mn/Fe_SOD_C"/>
</dbReference>
<feature type="binding site" evidence="5">
    <location>
        <position position="70"/>
    </location>
    <ligand>
        <name>Mn(2+)</name>
        <dbReference type="ChEBI" id="CHEBI:29035"/>
    </ligand>
</feature>
<feature type="domain" description="Manganese/iron superoxide dismutase N-terminal" evidence="7">
    <location>
        <begin position="46"/>
        <end position="128"/>
    </location>
</feature>
<dbReference type="RefSeq" id="WP_012788994.1">
    <property type="nucleotide sequence ID" value="NC_013132.1"/>
</dbReference>
<feature type="binding site" evidence="5">
    <location>
        <position position="120"/>
    </location>
    <ligand>
        <name>Mn(2+)</name>
        <dbReference type="ChEBI" id="CHEBI:29035"/>
    </ligand>
</feature>
<name>A0A979GNW2_CHIPD</name>
<keyword evidence="4 6" id="KW-0560">Oxidoreductase</keyword>
<reference evidence="9 10" key="2">
    <citation type="journal article" date="2010" name="Stand. Genomic Sci.">
        <title>Complete genome sequence of Chitinophaga pinensis type strain (UQM 2034).</title>
        <authorList>
            <person name="Glavina Del Rio T."/>
            <person name="Abt B."/>
            <person name="Spring S."/>
            <person name="Lapidus A."/>
            <person name="Nolan M."/>
            <person name="Tice H."/>
            <person name="Copeland A."/>
            <person name="Cheng J.F."/>
            <person name="Chen F."/>
            <person name="Bruce D."/>
            <person name="Goodwin L."/>
            <person name="Pitluck S."/>
            <person name="Ivanova N."/>
            <person name="Mavromatis K."/>
            <person name="Mikhailova N."/>
            <person name="Pati A."/>
            <person name="Chen A."/>
            <person name="Palaniappan K."/>
            <person name="Land M."/>
            <person name="Hauser L."/>
            <person name="Chang Y.J."/>
            <person name="Jeffries C.D."/>
            <person name="Chain P."/>
            <person name="Saunders E."/>
            <person name="Detter J.C."/>
            <person name="Brettin T."/>
            <person name="Rohde M."/>
            <person name="Goker M."/>
            <person name="Bristow J."/>
            <person name="Eisen J.A."/>
            <person name="Markowitz V."/>
            <person name="Hugenholtz P."/>
            <person name="Kyrpides N.C."/>
            <person name="Klenk H.P."/>
            <person name="Lucas S."/>
        </authorList>
    </citation>
    <scope>NUCLEOTIDE SEQUENCE [LARGE SCALE GENOMIC DNA]</scope>
    <source>
        <strain evidence="10">ATCC 43595 / DSM 2588 / LMG 13176 / NBRC 15968 / NCIMB 11800 / UQM 2034</strain>
    </source>
</reference>
<feature type="binding site" evidence="5">
    <location>
        <position position="207"/>
    </location>
    <ligand>
        <name>Mn(2+)</name>
        <dbReference type="ChEBI" id="CHEBI:29035"/>
    </ligand>
</feature>
<dbReference type="KEGG" id="cpi:Cpin_1320"/>
<dbReference type="InterPro" id="IPR019831">
    <property type="entry name" value="Mn/Fe_SOD_N"/>
</dbReference>
<evidence type="ECO:0000313" key="10">
    <source>
        <dbReference type="Proteomes" id="UP000002215"/>
    </source>
</evidence>
<comment type="catalytic activity">
    <reaction evidence="6">
        <text>2 superoxide + 2 H(+) = H2O2 + O2</text>
        <dbReference type="Rhea" id="RHEA:20696"/>
        <dbReference type="ChEBI" id="CHEBI:15378"/>
        <dbReference type="ChEBI" id="CHEBI:15379"/>
        <dbReference type="ChEBI" id="CHEBI:16240"/>
        <dbReference type="ChEBI" id="CHEBI:18421"/>
        <dbReference type="EC" id="1.15.1.1"/>
    </reaction>
</comment>
<evidence type="ECO:0000256" key="5">
    <source>
        <dbReference type="PIRSR" id="PIRSR000349-1"/>
    </source>
</evidence>
<dbReference type="GO" id="GO:0046872">
    <property type="term" value="F:metal ion binding"/>
    <property type="evidence" value="ECO:0007669"/>
    <property type="project" value="UniProtKB-KW"/>
</dbReference>
<dbReference type="GO" id="GO:0005737">
    <property type="term" value="C:cytoplasm"/>
    <property type="evidence" value="ECO:0007669"/>
    <property type="project" value="TreeGrafter"/>
</dbReference>
<dbReference type="Gene3D" id="3.55.40.20">
    <property type="entry name" value="Iron/manganese superoxide dismutase, C-terminal domain"/>
    <property type="match status" value="1"/>
</dbReference>
<dbReference type="FunFam" id="1.10.287.990:FF:000001">
    <property type="entry name" value="Superoxide dismutase"/>
    <property type="match status" value="1"/>
</dbReference>
<dbReference type="SUPFAM" id="SSF54719">
    <property type="entry name" value="Fe,Mn superoxide dismutase (SOD), C-terminal domain"/>
    <property type="match status" value="1"/>
</dbReference>
<evidence type="ECO:0000313" key="9">
    <source>
        <dbReference type="EMBL" id="ACU58818.1"/>
    </source>
</evidence>
<reference evidence="10" key="1">
    <citation type="submission" date="2009-08" db="EMBL/GenBank/DDBJ databases">
        <title>The complete genome of Chitinophaga pinensis DSM 2588.</title>
        <authorList>
            <consortium name="US DOE Joint Genome Institute (JGI-PGF)"/>
            <person name="Lucas S."/>
            <person name="Copeland A."/>
            <person name="Lapidus A."/>
            <person name="Glavina del Rio T."/>
            <person name="Dalin E."/>
            <person name="Tice H."/>
            <person name="Bruce D."/>
            <person name="Goodwin L."/>
            <person name="Pitluck S."/>
            <person name="Kyrpides N."/>
            <person name="Mavromatis K."/>
            <person name="Ivanova N."/>
            <person name="Mikhailova N."/>
            <person name="Sims D."/>
            <person name="Meinche L."/>
            <person name="Brettin T."/>
            <person name="Detter J.C."/>
            <person name="Han C."/>
            <person name="Larimer F."/>
            <person name="Land M."/>
            <person name="Hauser L."/>
            <person name="Markowitz V."/>
            <person name="Cheng J.-F."/>
            <person name="Hugenholtz P."/>
            <person name="Woyke T."/>
            <person name="Wu D."/>
            <person name="Spring S."/>
            <person name="Klenk H.-P."/>
            <person name="Eisen J.A."/>
        </authorList>
    </citation>
    <scope>NUCLEOTIDE SEQUENCE [LARGE SCALE GENOMIC DNA]</scope>
    <source>
        <strain evidence="10">ATCC 43595 / DSM 2588 / LMG 13176 / NBRC 15968 / NCIMB 11800 / UQM 2034</strain>
    </source>
</reference>